<proteinExistence type="predicted"/>
<comment type="caution">
    <text evidence="2">The sequence shown here is derived from an EMBL/GenBank/DDBJ whole genome shotgun (WGS) entry which is preliminary data.</text>
</comment>
<feature type="transmembrane region" description="Helical" evidence="1">
    <location>
        <begin position="373"/>
        <end position="393"/>
    </location>
</feature>
<feature type="transmembrane region" description="Helical" evidence="1">
    <location>
        <begin position="7"/>
        <end position="28"/>
    </location>
</feature>
<gene>
    <name evidence="2" type="ORF">OIN59_16845</name>
</gene>
<feature type="transmembrane region" description="Helical" evidence="1">
    <location>
        <begin position="343"/>
        <end position="361"/>
    </location>
</feature>
<keyword evidence="1" id="KW-1133">Transmembrane helix</keyword>
<feature type="transmembrane region" description="Helical" evidence="1">
    <location>
        <begin position="149"/>
        <end position="177"/>
    </location>
</feature>
<evidence type="ECO:0000313" key="2">
    <source>
        <dbReference type="EMBL" id="MDD2179107.1"/>
    </source>
</evidence>
<sequence>MILKKQLFKIIILVFLVILVATAITRLIPPVQSPDENVHLMRADMISHGQWLLLPGTENKGREGGLVDSNLIVFIESMMGISGNSASKENTPALVSDLGQIKWAHQQNFANAAGTGYYLPIIYAPHALGLFISRKLDLSMRASYEITRALVVATSLAIMGGAFFLYTPNVLFIMLLTTPMALFQLNSPTIDGLCTAMAVLAIGLWLQVSSSDRYRNHGELSWQEIGLYGLILVLCAARTNLLPALLVPLALAASQPTRQRITAVLFMYLLTVAWIAFGISTTHDSRVVRDYTTVNILINYLINPGEFFDLLNRTISDFEIRRFYRHSFLGILGWLDTPISRQAVRVFSVAIAVTALVLIAVTPWRREWPKRATFLLIGIASTLLIFFALAISWNNYPSEKIWGVQGRYFLIPMLFIAASIGRVEAGGRISRPAEKVVLTAFLIYSLYVLTTTLAAQYKMGSLYF</sequence>
<dbReference type="RefSeq" id="WP_274112224.1">
    <property type="nucleotide sequence ID" value="NZ_JAPCKI010000010.1"/>
</dbReference>
<feature type="transmembrane region" description="Helical" evidence="1">
    <location>
        <begin position="436"/>
        <end position="457"/>
    </location>
</feature>
<feature type="transmembrane region" description="Helical" evidence="1">
    <location>
        <begin position="263"/>
        <end position="281"/>
    </location>
</feature>
<dbReference type="Pfam" id="PF09913">
    <property type="entry name" value="DUF2142"/>
    <property type="match status" value="1"/>
</dbReference>
<organism evidence="2 3">
    <name type="scientific">Acidovorax benzenivorans</name>
    <dbReference type="NCBI Taxonomy" id="2987520"/>
    <lineage>
        <taxon>Bacteria</taxon>
        <taxon>Pseudomonadati</taxon>
        <taxon>Pseudomonadota</taxon>
        <taxon>Betaproteobacteria</taxon>
        <taxon>Burkholderiales</taxon>
        <taxon>Comamonadaceae</taxon>
        <taxon>Acidovorax</taxon>
    </lineage>
</organism>
<name>A0ABT5S1A0_9BURK</name>
<reference evidence="2" key="1">
    <citation type="submission" date="2022-10" db="EMBL/GenBank/DDBJ databases">
        <title>Description of microaerobic benzene degrading bacteria.</title>
        <authorList>
            <person name="Bedics A."/>
            <person name="Tancsics A."/>
            <person name="Banerjee S."/>
        </authorList>
    </citation>
    <scope>NUCLEOTIDE SEQUENCE</scope>
    <source>
        <strain evidence="2">D2M1</strain>
    </source>
</reference>
<feature type="transmembrane region" description="Helical" evidence="1">
    <location>
        <begin position="189"/>
        <end position="208"/>
    </location>
</feature>
<protein>
    <submittedName>
        <fullName evidence="2">DUF2142 domain-containing protein</fullName>
    </submittedName>
</protein>
<dbReference type="Proteomes" id="UP001148932">
    <property type="component" value="Unassembled WGS sequence"/>
</dbReference>
<evidence type="ECO:0000313" key="3">
    <source>
        <dbReference type="Proteomes" id="UP001148932"/>
    </source>
</evidence>
<dbReference type="EMBL" id="JAPCKI010000010">
    <property type="protein sequence ID" value="MDD2179107.1"/>
    <property type="molecule type" value="Genomic_DNA"/>
</dbReference>
<keyword evidence="1" id="KW-0472">Membrane</keyword>
<keyword evidence="3" id="KW-1185">Reference proteome</keyword>
<evidence type="ECO:0000256" key="1">
    <source>
        <dbReference type="SAM" id="Phobius"/>
    </source>
</evidence>
<dbReference type="InterPro" id="IPR018674">
    <property type="entry name" value="DUF2142_membrane"/>
</dbReference>
<feature type="transmembrane region" description="Helical" evidence="1">
    <location>
        <begin position="405"/>
        <end position="424"/>
    </location>
</feature>
<accession>A0ABT5S1A0</accession>
<keyword evidence="1" id="KW-0812">Transmembrane</keyword>